<dbReference type="InParanoid" id="C5KT93"/>
<feature type="domain" description="RRM" evidence="4">
    <location>
        <begin position="286"/>
        <end position="373"/>
    </location>
</feature>
<evidence type="ECO:0000256" key="2">
    <source>
        <dbReference type="PROSITE-ProRule" id="PRU00176"/>
    </source>
</evidence>
<dbReference type="InterPro" id="IPR000504">
    <property type="entry name" value="RRM_dom"/>
</dbReference>
<dbReference type="RefSeq" id="XP_002780648.1">
    <property type="nucleotide sequence ID" value="XM_002780602.1"/>
</dbReference>
<name>C5KT93_PERM5</name>
<feature type="region of interest" description="Disordered" evidence="3">
    <location>
        <begin position="530"/>
        <end position="549"/>
    </location>
</feature>
<keyword evidence="1 2" id="KW-0694">RNA-binding</keyword>
<gene>
    <name evidence="5" type="ORF">Pmar_PMAR001241</name>
</gene>
<evidence type="ECO:0000259" key="4">
    <source>
        <dbReference type="PROSITE" id="PS50102"/>
    </source>
</evidence>
<dbReference type="PANTHER" id="PTHR23189">
    <property type="entry name" value="RNA RECOGNITION MOTIF-CONTAINING"/>
    <property type="match status" value="1"/>
</dbReference>
<dbReference type="OMA" id="ICKITFA"/>
<feature type="region of interest" description="Disordered" evidence="3">
    <location>
        <begin position="1"/>
        <end position="30"/>
    </location>
</feature>
<sequence length="549" mass="59706">MSSSPAVRQEAAREDSLLHSSTGSQTPVQDAAPTDCLRVLFPATQGGEQQQQALQLGQIFEVLNKIGDVRWVDFSNFHLDHTVVVAYFDLRAAQRAFTSLNEAGLSTSAEYVSTPDCEKIRKVVLSVSGTDSFDTIREELTHFGDLRRMSFQDCSLVAEFFDSRACASINATLGASGLELGRAMGLAPRARPRSLSGSSKDHIGSTHPPGGSCSGAQRAAMMGYQQPRVVSSVGQGVAIANRTFPDKTTCASETMSSSRYPKTPAVPNSQFVIDLDRVVSGADPRTTCMIRNIPNKYTQKMLLRLFDSVPNICGQYDFFYLPMDFRNKCNVGYAFIDFANPRISIPALVRAFDGKKWERFNSEKICKITFARLQGSKQLMEHFRASSVMQQSNKQIRPWFQRDRSIGQYPRMVNSSIMEHSSHQQASGALSSSSAMSAGGEADAAVNYDRALADLCAIGEPSLLATALAQLQRNEEDPSSVILDNFPLEGWSDAASSIGGFSAPAAYYSGGSPGTSTPLPTLGGYSQLHFTPPLGWTSKPDGTERSDKK</sequence>
<keyword evidence="6" id="KW-1185">Reference proteome</keyword>
<dbReference type="PROSITE" id="PS50102">
    <property type="entry name" value="RRM"/>
    <property type="match status" value="1"/>
</dbReference>
<evidence type="ECO:0000313" key="5">
    <source>
        <dbReference type="EMBL" id="EER12443.1"/>
    </source>
</evidence>
<dbReference type="Pfam" id="PF04059">
    <property type="entry name" value="RRM_2"/>
    <property type="match status" value="1"/>
</dbReference>
<dbReference type="SUPFAM" id="SSF54928">
    <property type="entry name" value="RNA-binding domain, RBD"/>
    <property type="match status" value="1"/>
</dbReference>
<dbReference type="EMBL" id="GG676168">
    <property type="protein sequence ID" value="EER12443.1"/>
    <property type="molecule type" value="Genomic_DNA"/>
</dbReference>
<dbReference type="InterPro" id="IPR007201">
    <property type="entry name" value="Mei2-like_Rrm_C"/>
</dbReference>
<dbReference type="AlphaFoldDB" id="C5KT93"/>
<evidence type="ECO:0000256" key="1">
    <source>
        <dbReference type="ARBA" id="ARBA00022884"/>
    </source>
</evidence>
<dbReference type="Proteomes" id="UP000007800">
    <property type="component" value="Unassembled WGS sequence"/>
</dbReference>
<dbReference type="InterPro" id="IPR012677">
    <property type="entry name" value="Nucleotide-bd_a/b_plait_sf"/>
</dbReference>
<feature type="region of interest" description="Disordered" evidence="3">
    <location>
        <begin position="189"/>
        <end position="214"/>
    </location>
</feature>
<organism evidence="6">
    <name type="scientific">Perkinsus marinus (strain ATCC 50983 / TXsc)</name>
    <dbReference type="NCBI Taxonomy" id="423536"/>
    <lineage>
        <taxon>Eukaryota</taxon>
        <taxon>Sar</taxon>
        <taxon>Alveolata</taxon>
        <taxon>Perkinsozoa</taxon>
        <taxon>Perkinsea</taxon>
        <taxon>Perkinsida</taxon>
        <taxon>Perkinsidae</taxon>
        <taxon>Perkinsus</taxon>
    </lineage>
</organism>
<evidence type="ECO:0000313" key="6">
    <source>
        <dbReference type="Proteomes" id="UP000007800"/>
    </source>
</evidence>
<accession>C5KT93</accession>
<dbReference type="InterPro" id="IPR035979">
    <property type="entry name" value="RBD_domain_sf"/>
</dbReference>
<evidence type="ECO:0000256" key="3">
    <source>
        <dbReference type="SAM" id="MobiDB-lite"/>
    </source>
</evidence>
<reference evidence="5 6" key="1">
    <citation type="submission" date="2008-07" db="EMBL/GenBank/DDBJ databases">
        <authorList>
            <person name="El-Sayed N."/>
            <person name="Caler E."/>
            <person name="Inman J."/>
            <person name="Amedeo P."/>
            <person name="Hass B."/>
            <person name="Wortman J."/>
        </authorList>
    </citation>
    <scope>NUCLEOTIDE SEQUENCE [LARGE SCALE GENOMIC DNA]</scope>
    <source>
        <strain evidence="6">ATCC 50983 / TXsc</strain>
    </source>
</reference>
<dbReference type="GeneID" id="9057795"/>
<dbReference type="GO" id="GO:0003723">
    <property type="term" value="F:RNA binding"/>
    <property type="evidence" value="ECO:0007669"/>
    <property type="project" value="UniProtKB-UniRule"/>
</dbReference>
<protein>
    <recommendedName>
        <fullName evidence="4">RRM domain-containing protein</fullName>
    </recommendedName>
</protein>
<dbReference type="Gene3D" id="3.30.70.330">
    <property type="match status" value="1"/>
</dbReference>
<proteinExistence type="predicted"/>
<feature type="compositionally biased region" description="Polar residues" evidence="3">
    <location>
        <begin position="18"/>
        <end position="28"/>
    </location>
</feature>
<dbReference type="OrthoDB" id="417481at2759"/>